<feature type="compositionally biased region" description="Basic residues" evidence="1">
    <location>
        <begin position="315"/>
        <end position="332"/>
    </location>
</feature>
<dbReference type="InterPro" id="IPR019021">
    <property type="entry name" value="Mms22"/>
</dbReference>
<feature type="compositionally biased region" description="Polar residues" evidence="1">
    <location>
        <begin position="849"/>
        <end position="862"/>
    </location>
</feature>
<reference evidence="2 3" key="1">
    <citation type="submission" date="2024-02" db="EMBL/GenBank/DDBJ databases">
        <title>De novo assembly and annotation of 12 fungi associated with fruit tree decline syndrome in Ontario, Canada.</title>
        <authorList>
            <person name="Sulman M."/>
            <person name="Ellouze W."/>
            <person name="Ilyukhin E."/>
        </authorList>
    </citation>
    <scope>NUCLEOTIDE SEQUENCE [LARGE SCALE GENOMIC DNA]</scope>
    <source>
        <strain evidence="2 3">M11/M66-122</strain>
    </source>
</reference>
<feature type="compositionally biased region" description="Acidic residues" evidence="1">
    <location>
        <begin position="415"/>
        <end position="435"/>
    </location>
</feature>
<feature type="compositionally biased region" description="Polar residues" evidence="1">
    <location>
        <begin position="720"/>
        <end position="736"/>
    </location>
</feature>
<feature type="region of interest" description="Disordered" evidence="1">
    <location>
        <begin position="1"/>
        <end position="150"/>
    </location>
</feature>
<dbReference type="Pfam" id="PF09462">
    <property type="entry name" value="Mus7"/>
    <property type="match status" value="2"/>
</dbReference>
<feature type="compositionally biased region" description="Polar residues" evidence="1">
    <location>
        <begin position="746"/>
        <end position="756"/>
    </location>
</feature>
<protein>
    <submittedName>
        <fullName evidence="2">Uncharacterized protein</fullName>
    </submittedName>
</protein>
<dbReference type="GO" id="GO:0000724">
    <property type="term" value="P:double-strand break repair via homologous recombination"/>
    <property type="evidence" value="ECO:0007669"/>
    <property type="project" value="TreeGrafter"/>
</dbReference>
<feature type="compositionally biased region" description="Low complexity" evidence="1">
    <location>
        <begin position="2045"/>
        <end position="2061"/>
    </location>
</feature>
<accession>A0AAN9YPY7</accession>
<sequence>MAKWKELGEVPDSDEESELDSQELIQELPQPNPTLDDNGNDDDAGDGARDELHSHNATPPVNRLQQRDIWDIPPSSPPDQVNNVPASGSAWEPPPPPSTPPGPQSSPPVLPPEEVVGTVVDHQPPQQPSEPIAGEDEGTVAGEHEGPVPTATANIATEFVDALDGNLGSTQEAVRYSRSLRPRKPIQEHPYLLESAQYSKALKSHGVRPIRLQIEEAARRRREEEDSQEQDYEDDSQSTAKEPAVEESGESQALNEPDPFDEPDELALSPVRRASSPPHRNSRPEDLLRSSQDEEEFPDPTDIAKWKSLSTSRNTNKRHASPKMSAKKKVPKNRQSTNPTVASPLRRTFDIFDIPPSPPQTSPALFSTTPRPNTRDPRATTTLTPKPSSVISSRNQSPSPATRTPRVVDLTIPDDQNDDSEGDEVSSSTSEDETDVLLQNSRRIRGVLPASWLRIDQQAPRSTPKGPSHQQRRSLDKSPEKSHRKGVAQRRQVSPKPTMDTPFFFDDSDNDDDFTNLRLNEHDDTPNNSTTFPIFEDDAGSVVEEDHIDRMLPGSKRPSLGNDGQGRPKKKRKGQQSTFKGQSTQRTRQQRITGLLGRTKSVSSVSHSKDRKKHSSGATRHTKEGPSTSARPRTPPRLSILDVAEPDAPAFIRLAARAARRRPDKGRTSPSTKRISLGTRKDHLEATEVLRDWKRGKIQPRVSVDGIDMPRHADHPVPLQSVSHNSAAPARPQTQKPRVHKVIPSSRFSRPAHSTKQASMDNFVNVEADMVSELSDPTDIVGPLSKRKAPNRRRNLESTSRPAQLEAIGESVGRNAFTARKKALDALYRKSRRPLPVPGNIRLERVMENNATVSNTQSTQYDMSFGETPEPLEVPEPATNKRLKSRKRTKPRHLDTSAPQYAHANDPLPRERSPGTDIVTVSETSDKLLGLGPFGTHYTQHFEVFPLDSGVFFHESTLVGSGRLAKALDSSLDNLNHSRRRAIFVLDEKNLQWGSWDGQTSSELGIVCDWIVDQLSSATSEGSSGSVVRAALFILEYCQDSLSFPDQPSQNAFVHRALEVLQSYSQRLGALPSSSDSSSQPLMQVLSCCILTVFQVLRICQKFDMFTESFKLEELLKDTAKHASKRLLQAEFADIRSLYDDLQRMSYRERGIREDQASAICWVVLMRVLEGARIPRSGFWDIVSPMMLGTNAMSIVDAHALERAWQGLFTLLPLGEFDSAGVLIPGLRHTMPLEGWWLPQQLLSRIFQLYKSNPRQSPTFNDYCRGVVARCHYLVEHWGWRKCNGIIGTIFDFFASQDLSHLRNEEAYRSPQFLEDLAASPSLAILPEDRCFHIFLKLLALSIKRLRKFGLIKDVRNLIARVLPNHDRHYVKEKDMHETELAALRNHHDLLCTLFWAAPPDLRPSTQLIEKLVVPGSSHKEACLVNLRAWNQLARFIVSSGEDISAYKPFAEWQRSVFQQVLDQYSSAESDIQQQFLRLSKDSSRSISQDLMNSVVKANKKASMDVLHFSMKALLERKVAAPFLSMARNVIRMDFAQSVRGSALDRIVCLEETVSVAARVAARLIHAKLAGVRTFFSSGKLCIFEGLPRGVATPARKFLPLFLATMIKKEVVDFMDVGATTIELFLGAITKPFQYLAYENRLAEALKHRDDPYLTDAFIEVGKGPDYNSNRDLFSHAISRMRKSLRFAEPSQRQQLQPQFAKTLRAVMDQIKQDLKLMVSSPPEHANYIDFVRSIVAIIRAQDICPVDPYFYQISPEYSPSRQDPRLQTAGILACGLKLEEGNAHAASSLFYLLWPNFTTALANGKLADEQAILAQGMQHPHVLAFMLGKMFPAIIRTAVRKPEGWVLIETYVGALERWLTTGPAVHREIGEADMDGALALLRSVDIGVRHLGNLDIRDLHTEHLHTVVQMFRLANLIGPSLSAYLINDATSRAAEAITRIAGSLAAFARAAGSYIAGLLDEPATEVDSSSAYPFTLDPARLFEGIPSQPRQSDLGLDRSSSSNENIDSFSAHMLREMGHGWATITTHGGGTALTVKGPAPRGLVPSASGSVSASASGPAATQSGLGTPIPQWDAQTLVSRLRDQLDAWDGSFGGGGGGGQIEADAGEDEWDRQNSFRAAGVRARVGGRGPSMWETPLTPRGSLRGKNMYANV</sequence>
<feature type="region of interest" description="Disordered" evidence="1">
    <location>
        <begin position="706"/>
        <end position="756"/>
    </location>
</feature>
<feature type="compositionally biased region" description="Polar residues" evidence="1">
    <location>
        <begin position="379"/>
        <end position="402"/>
    </location>
</feature>
<feature type="compositionally biased region" description="Pro residues" evidence="1">
    <location>
        <begin position="92"/>
        <end position="111"/>
    </location>
</feature>
<name>A0AAN9YPY7_9PEZI</name>
<feature type="region of interest" description="Disordered" evidence="1">
    <location>
        <begin position="848"/>
        <end position="914"/>
    </location>
</feature>
<feature type="region of interest" description="Disordered" evidence="1">
    <location>
        <begin position="776"/>
        <end position="801"/>
    </location>
</feature>
<feature type="compositionally biased region" description="Acidic residues" evidence="1">
    <location>
        <begin position="9"/>
        <end position="21"/>
    </location>
</feature>
<proteinExistence type="predicted"/>
<feature type="compositionally biased region" description="Basic and acidic residues" evidence="1">
    <location>
        <begin position="213"/>
        <end position="224"/>
    </location>
</feature>
<dbReference type="EMBL" id="JAKJXP020000033">
    <property type="protein sequence ID" value="KAK7752931.1"/>
    <property type="molecule type" value="Genomic_DNA"/>
</dbReference>
<evidence type="ECO:0000313" key="2">
    <source>
        <dbReference type="EMBL" id="KAK7752931.1"/>
    </source>
</evidence>
<feature type="compositionally biased region" description="Basic residues" evidence="1">
    <location>
        <begin position="881"/>
        <end position="891"/>
    </location>
</feature>
<gene>
    <name evidence="2" type="ORF">SLS62_005090</name>
</gene>
<dbReference type="PANTHER" id="PTHR28122">
    <property type="entry name" value="E3 UBIQUITIN-PROTEIN LIGASE SUBSTRATE RECEPTOR MMS22"/>
    <property type="match status" value="1"/>
</dbReference>
<dbReference type="PANTHER" id="PTHR28122:SF1">
    <property type="entry name" value="E3 UBIQUITIN-PROTEIN LIGASE SUBSTRATE RECEPTOR MMS22"/>
    <property type="match status" value="1"/>
</dbReference>
<dbReference type="GO" id="GO:0035361">
    <property type="term" value="C:Cul8-RING ubiquitin ligase complex"/>
    <property type="evidence" value="ECO:0007669"/>
    <property type="project" value="TreeGrafter"/>
</dbReference>
<dbReference type="GO" id="GO:0031297">
    <property type="term" value="P:replication fork processing"/>
    <property type="evidence" value="ECO:0007669"/>
    <property type="project" value="InterPro"/>
</dbReference>
<organism evidence="2 3">
    <name type="scientific">Diatrype stigma</name>
    <dbReference type="NCBI Taxonomy" id="117547"/>
    <lineage>
        <taxon>Eukaryota</taxon>
        <taxon>Fungi</taxon>
        <taxon>Dikarya</taxon>
        <taxon>Ascomycota</taxon>
        <taxon>Pezizomycotina</taxon>
        <taxon>Sordariomycetes</taxon>
        <taxon>Xylariomycetidae</taxon>
        <taxon>Xylariales</taxon>
        <taxon>Diatrypaceae</taxon>
        <taxon>Diatrype</taxon>
    </lineage>
</organism>
<evidence type="ECO:0000256" key="1">
    <source>
        <dbReference type="SAM" id="MobiDB-lite"/>
    </source>
</evidence>
<feature type="region of interest" description="Disordered" evidence="1">
    <location>
        <begin position="2092"/>
        <end position="2113"/>
    </location>
</feature>
<feature type="compositionally biased region" description="Gly residues" evidence="1">
    <location>
        <begin position="2092"/>
        <end position="2101"/>
    </location>
</feature>
<feature type="compositionally biased region" description="Basic and acidic residues" evidence="1">
    <location>
        <begin position="282"/>
        <end position="292"/>
    </location>
</feature>
<evidence type="ECO:0000313" key="3">
    <source>
        <dbReference type="Proteomes" id="UP001320420"/>
    </source>
</evidence>
<dbReference type="GO" id="GO:0005634">
    <property type="term" value="C:nucleus"/>
    <property type="evidence" value="ECO:0007669"/>
    <property type="project" value="InterPro"/>
</dbReference>
<feature type="region of interest" description="Disordered" evidence="1">
    <location>
        <begin position="200"/>
        <end position="639"/>
    </location>
</feature>
<feature type="region of interest" description="Disordered" evidence="1">
    <location>
        <begin position="2040"/>
        <end position="2071"/>
    </location>
</feature>
<dbReference type="Proteomes" id="UP001320420">
    <property type="component" value="Unassembled WGS sequence"/>
</dbReference>
<comment type="caution">
    <text evidence="2">The sequence shown here is derived from an EMBL/GenBank/DDBJ whole genome shotgun (WGS) entry which is preliminary data.</text>
</comment>
<feature type="compositionally biased region" description="Acidic residues" evidence="1">
    <location>
        <begin position="225"/>
        <end position="236"/>
    </location>
</feature>
<feature type="compositionally biased region" description="Low complexity" evidence="1">
    <location>
        <begin position="584"/>
        <end position="593"/>
    </location>
</feature>
<feature type="compositionally biased region" description="Polar residues" evidence="1">
    <location>
        <begin position="362"/>
        <end position="372"/>
    </location>
</feature>
<feature type="region of interest" description="Disordered" evidence="1">
    <location>
        <begin position="2131"/>
        <end position="2153"/>
    </location>
</feature>
<keyword evidence="3" id="KW-1185">Reference proteome</keyword>